<name>A0ABX7FJP3_BRECH</name>
<proteinExistence type="predicted"/>
<dbReference type="EMBL" id="CP069127">
    <property type="protein sequence ID" value="QRG66439.1"/>
    <property type="molecule type" value="Genomic_DNA"/>
</dbReference>
<sequence>MTLLVFVVLVLGGILLFGVLYDWYARRAKRKAVIQPGKYDQTYTEQLLQDTRDTINRGET</sequence>
<dbReference type="RefSeq" id="WP_203353505.1">
    <property type="nucleotide sequence ID" value="NZ_CP069127.1"/>
</dbReference>
<keyword evidence="1" id="KW-0812">Transmembrane</keyword>
<dbReference type="Proteomes" id="UP000596248">
    <property type="component" value="Chromosome"/>
</dbReference>
<accession>A0ABX7FJP3</accession>
<feature type="transmembrane region" description="Helical" evidence="1">
    <location>
        <begin position="6"/>
        <end position="24"/>
    </location>
</feature>
<gene>
    <name evidence="2" type="ORF">JNE38_23335</name>
</gene>
<evidence type="ECO:0000313" key="2">
    <source>
        <dbReference type="EMBL" id="QRG66439.1"/>
    </source>
</evidence>
<reference evidence="2 3" key="1">
    <citation type="submission" date="2021-01" db="EMBL/GenBank/DDBJ databases">
        <title>Identification of strong promoters based on the transcriptome of Brevibacillus choshinensis.</title>
        <authorList>
            <person name="Yao D."/>
            <person name="Zhang K."/>
            <person name="Wu J."/>
        </authorList>
    </citation>
    <scope>NUCLEOTIDE SEQUENCE [LARGE SCALE GENOMIC DNA]</scope>
    <source>
        <strain evidence="2 3">HPD31-SP3</strain>
    </source>
</reference>
<organism evidence="2 3">
    <name type="scientific">Brevibacillus choshinensis</name>
    <dbReference type="NCBI Taxonomy" id="54911"/>
    <lineage>
        <taxon>Bacteria</taxon>
        <taxon>Bacillati</taxon>
        <taxon>Bacillota</taxon>
        <taxon>Bacilli</taxon>
        <taxon>Bacillales</taxon>
        <taxon>Paenibacillaceae</taxon>
        <taxon>Brevibacillus</taxon>
    </lineage>
</organism>
<keyword evidence="3" id="KW-1185">Reference proteome</keyword>
<keyword evidence="1" id="KW-1133">Transmembrane helix</keyword>
<evidence type="ECO:0000256" key="1">
    <source>
        <dbReference type="SAM" id="Phobius"/>
    </source>
</evidence>
<evidence type="ECO:0000313" key="3">
    <source>
        <dbReference type="Proteomes" id="UP000596248"/>
    </source>
</evidence>
<protein>
    <submittedName>
        <fullName evidence="2">Uncharacterized protein</fullName>
    </submittedName>
</protein>
<keyword evidence="1" id="KW-0472">Membrane</keyword>